<evidence type="ECO:0000313" key="4">
    <source>
        <dbReference type="EMBL" id="CAD8461450.1"/>
    </source>
</evidence>
<keyword evidence="2" id="KW-0472">Membrane</keyword>
<protein>
    <recommendedName>
        <fullName evidence="5">Transmembrane protein</fullName>
    </recommendedName>
</protein>
<accession>A0A6T6Y6I7</accession>
<proteinExistence type="predicted"/>
<organism evidence="4">
    <name type="scientific">Amorphochlora amoebiformis</name>
    <dbReference type="NCBI Taxonomy" id="1561963"/>
    <lineage>
        <taxon>Eukaryota</taxon>
        <taxon>Sar</taxon>
        <taxon>Rhizaria</taxon>
        <taxon>Cercozoa</taxon>
        <taxon>Chlorarachniophyceae</taxon>
        <taxon>Amorphochlora</taxon>
    </lineage>
</organism>
<name>A0A6T6Y6I7_9EUKA</name>
<evidence type="ECO:0000313" key="3">
    <source>
        <dbReference type="EMBL" id="CAD8461449.1"/>
    </source>
</evidence>
<keyword evidence="2" id="KW-0812">Transmembrane</keyword>
<dbReference type="EMBL" id="HBEM01029938">
    <property type="protein sequence ID" value="CAD8461450.1"/>
    <property type="molecule type" value="Transcribed_RNA"/>
</dbReference>
<feature type="transmembrane region" description="Helical" evidence="2">
    <location>
        <begin position="12"/>
        <end position="33"/>
    </location>
</feature>
<sequence length="103" mass="10936">MGCLEDCGNCCGLLSSVGVIFLLCLGAALDAGSTSIDFKGDRHGAAVNCYVAAVIYFVFALMSAGCLYKAKSNKQLEEAADRVKKMREMQEEDQGDDAKIPSS</sequence>
<evidence type="ECO:0008006" key="5">
    <source>
        <dbReference type="Google" id="ProtNLM"/>
    </source>
</evidence>
<keyword evidence="2" id="KW-1133">Transmembrane helix</keyword>
<dbReference type="EMBL" id="HBEM01029937">
    <property type="protein sequence ID" value="CAD8461449.1"/>
    <property type="molecule type" value="Transcribed_RNA"/>
</dbReference>
<evidence type="ECO:0000256" key="1">
    <source>
        <dbReference type="SAM" id="MobiDB-lite"/>
    </source>
</evidence>
<feature type="transmembrane region" description="Helical" evidence="2">
    <location>
        <begin position="45"/>
        <end position="68"/>
    </location>
</feature>
<evidence type="ECO:0000256" key="2">
    <source>
        <dbReference type="SAM" id="Phobius"/>
    </source>
</evidence>
<reference evidence="4" key="1">
    <citation type="submission" date="2021-01" db="EMBL/GenBank/DDBJ databases">
        <authorList>
            <person name="Corre E."/>
            <person name="Pelletier E."/>
            <person name="Niang G."/>
            <person name="Scheremetjew M."/>
            <person name="Finn R."/>
            <person name="Kale V."/>
            <person name="Holt S."/>
            <person name="Cochrane G."/>
            <person name="Meng A."/>
            <person name="Brown T."/>
            <person name="Cohen L."/>
        </authorList>
    </citation>
    <scope>NUCLEOTIDE SEQUENCE</scope>
    <source>
        <strain evidence="4">CCMP2058</strain>
    </source>
</reference>
<dbReference type="AlphaFoldDB" id="A0A6T6Y6I7"/>
<gene>
    <name evidence="3" type="ORF">LAMO00422_LOCUS20409</name>
    <name evidence="4" type="ORF">LAMO00422_LOCUS20410</name>
</gene>
<feature type="region of interest" description="Disordered" evidence="1">
    <location>
        <begin position="81"/>
        <end position="103"/>
    </location>
</feature>